<keyword evidence="16" id="KW-1185">Reference proteome</keyword>
<organism evidence="15 16">
    <name type="scientific">Dendryphion nanum</name>
    <dbReference type="NCBI Taxonomy" id="256645"/>
    <lineage>
        <taxon>Eukaryota</taxon>
        <taxon>Fungi</taxon>
        <taxon>Dikarya</taxon>
        <taxon>Ascomycota</taxon>
        <taxon>Pezizomycotina</taxon>
        <taxon>Dothideomycetes</taxon>
        <taxon>Pleosporomycetidae</taxon>
        <taxon>Pleosporales</taxon>
        <taxon>Torulaceae</taxon>
        <taxon>Dendryphion</taxon>
    </lineage>
</organism>
<dbReference type="FunFam" id="3.40.50.300:FF:000019">
    <property type="entry name" value="Translation initiation factor IF-2"/>
    <property type="match status" value="1"/>
</dbReference>
<reference evidence="15" key="1">
    <citation type="journal article" date="2021" name="Nat. Commun.">
        <title>Genetic determinants of endophytism in the Arabidopsis root mycobiome.</title>
        <authorList>
            <person name="Mesny F."/>
            <person name="Miyauchi S."/>
            <person name="Thiergart T."/>
            <person name="Pickel B."/>
            <person name="Atanasova L."/>
            <person name="Karlsson M."/>
            <person name="Huettel B."/>
            <person name="Barry K.W."/>
            <person name="Haridas S."/>
            <person name="Chen C."/>
            <person name="Bauer D."/>
            <person name="Andreopoulos W."/>
            <person name="Pangilinan J."/>
            <person name="LaButti K."/>
            <person name="Riley R."/>
            <person name="Lipzen A."/>
            <person name="Clum A."/>
            <person name="Drula E."/>
            <person name="Henrissat B."/>
            <person name="Kohler A."/>
            <person name="Grigoriev I.V."/>
            <person name="Martin F.M."/>
            <person name="Hacquard S."/>
        </authorList>
    </citation>
    <scope>NUCLEOTIDE SEQUENCE</scope>
    <source>
        <strain evidence="15">MPI-CAGE-CH-0243</strain>
    </source>
</reference>
<evidence type="ECO:0000256" key="3">
    <source>
        <dbReference type="ARBA" id="ARBA00022540"/>
    </source>
</evidence>
<dbReference type="SUPFAM" id="SSF52540">
    <property type="entry name" value="P-loop containing nucleoside triphosphate hydrolases"/>
    <property type="match status" value="1"/>
</dbReference>
<evidence type="ECO:0000256" key="11">
    <source>
        <dbReference type="PROSITE-ProRule" id="PRU00047"/>
    </source>
</evidence>
<evidence type="ECO:0000256" key="5">
    <source>
        <dbReference type="ARBA" id="ARBA00022917"/>
    </source>
</evidence>
<dbReference type="CDD" id="cd01887">
    <property type="entry name" value="IF2_eIF5B"/>
    <property type="match status" value="1"/>
</dbReference>
<dbReference type="GO" id="GO:0005739">
    <property type="term" value="C:mitochondrion"/>
    <property type="evidence" value="ECO:0007669"/>
    <property type="project" value="UniProtKB-SubCell"/>
</dbReference>
<dbReference type="FunFam" id="2.40.30.10:FF:000008">
    <property type="entry name" value="Translation initiation factor IF-2"/>
    <property type="match status" value="1"/>
</dbReference>
<evidence type="ECO:0000313" key="16">
    <source>
        <dbReference type="Proteomes" id="UP000700596"/>
    </source>
</evidence>
<dbReference type="InterPro" id="IPR006847">
    <property type="entry name" value="IF2_N"/>
</dbReference>
<dbReference type="InterPro" id="IPR027417">
    <property type="entry name" value="P-loop_NTPase"/>
</dbReference>
<feature type="compositionally biased region" description="Basic and acidic residues" evidence="12">
    <location>
        <begin position="786"/>
        <end position="805"/>
    </location>
</feature>
<dbReference type="InterPro" id="IPR053905">
    <property type="entry name" value="EF-G-like_DII"/>
</dbReference>
<evidence type="ECO:0000256" key="8">
    <source>
        <dbReference type="ARBA" id="ARBA00023134"/>
    </source>
</evidence>
<dbReference type="SUPFAM" id="SSF52156">
    <property type="entry name" value="Initiation factor IF2/eIF5b, domain 3"/>
    <property type="match status" value="1"/>
</dbReference>
<dbReference type="InterPro" id="IPR000178">
    <property type="entry name" value="TF_IF2_bacterial-like"/>
</dbReference>
<dbReference type="Pfam" id="PF04760">
    <property type="entry name" value="IF2_N"/>
    <property type="match status" value="1"/>
</dbReference>
<feature type="region of interest" description="Disordered" evidence="12">
    <location>
        <begin position="334"/>
        <end position="395"/>
    </location>
</feature>
<comment type="caution">
    <text evidence="15">The sequence shown here is derived from an EMBL/GenBank/DDBJ whole genome shotgun (WGS) entry which is preliminary data.</text>
</comment>
<dbReference type="InterPro" id="IPR001878">
    <property type="entry name" value="Znf_CCHC"/>
</dbReference>
<dbReference type="CDD" id="cd03692">
    <property type="entry name" value="mtIF2_IVc"/>
    <property type="match status" value="1"/>
</dbReference>
<keyword evidence="11" id="KW-0479">Metal-binding</keyword>
<dbReference type="InterPro" id="IPR044145">
    <property type="entry name" value="IF2_II"/>
</dbReference>
<keyword evidence="4" id="KW-0547">Nucleotide-binding</keyword>
<dbReference type="GO" id="GO:0003743">
    <property type="term" value="F:translation initiation factor activity"/>
    <property type="evidence" value="ECO:0007669"/>
    <property type="project" value="UniProtKB-KW"/>
</dbReference>
<dbReference type="Gene3D" id="2.40.30.10">
    <property type="entry name" value="Translation factors"/>
    <property type="match status" value="2"/>
</dbReference>
<dbReference type="SUPFAM" id="SSF57756">
    <property type="entry name" value="Retrovirus zinc finger-like domains"/>
    <property type="match status" value="1"/>
</dbReference>
<evidence type="ECO:0000256" key="12">
    <source>
        <dbReference type="SAM" id="MobiDB-lite"/>
    </source>
</evidence>
<dbReference type="InterPro" id="IPR036925">
    <property type="entry name" value="TIF_IF2_dom3_sf"/>
</dbReference>
<dbReference type="Gene3D" id="3.40.50.10050">
    <property type="entry name" value="Translation initiation factor IF- 2, domain 3"/>
    <property type="match status" value="1"/>
</dbReference>
<dbReference type="Proteomes" id="UP000700596">
    <property type="component" value="Unassembled WGS sequence"/>
</dbReference>
<keyword evidence="11" id="KW-0862">Zinc</keyword>
<dbReference type="InterPro" id="IPR036875">
    <property type="entry name" value="Znf_CCHC_sf"/>
</dbReference>
<name>A0A9P9IZV8_9PLEO</name>
<dbReference type="GO" id="GO:0003676">
    <property type="term" value="F:nucleic acid binding"/>
    <property type="evidence" value="ECO:0007669"/>
    <property type="project" value="InterPro"/>
</dbReference>
<dbReference type="PROSITE" id="PS01176">
    <property type="entry name" value="IF2"/>
    <property type="match status" value="1"/>
</dbReference>
<evidence type="ECO:0000259" key="14">
    <source>
        <dbReference type="PROSITE" id="PS51722"/>
    </source>
</evidence>
<dbReference type="GO" id="GO:0003924">
    <property type="term" value="F:GTPase activity"/>
    <property type="evidence" value="ECO:0007669"/>
    <property type="project" value="InterPro"/>
</dbReference>
<dbReference type="HAMAP" id="MF_00100_B">
    <property type="entry name" value="IF_2_B"/>
    <property type="match status" value="1"/>
</dbReference>
<dbReference type="FunFam" id="3.40.50.10050:FF:000001">
    <property type="entry name" value="Translation initiation factor IF-2"/>
    <property type="match status" value="1"/>
</dbReference>
<dbReference type="InterPro" id="IPR009000">
    <property type="entry name" value="Transl_B-barrel_sf"/>
</dbReference>
<feature type="domain" description="CCHC-type" evidence="13">
    <location>
        <begin position="265"/>
        <end position="282"/>
    </location>
</feature>
<comment type="subcellular location">
    <subcellularLocation>
        <location evidence="1">Mitochondrion</location>
    </subcellularLocation>
</comment>
<keyword evidence="11" id="KW-0863">Zinc-finger</keyword>
<feature type="compositionally biased region" description="Polar residues" evidence="12">
    <location>
        <begin position="154"/>
        <end position="166"/>
    </location>
</feature>
<dbReference type="Pfam" id="PF00009">
    <property type="entry name" value="GTP_EFTU"/>
    <property type="match status" value="1"/>
</dbReference>
<comment type="similarity">
    <text evidence="2">Belongs to the TRAFAC class translation factor GTPase superfamily. Classic translation factor GTPase family. IF-2 subfamily.</text>
</comment>
<keyword evidence="7" id="KW-0496">Mitochondrion</keyword>
<dbReference type="OrthoDB" id="361630at2759"/>
<gene>
    <name evidence="15" type="ORF">B0J11DRAFT_450308</name>
</gene>
<feature type="region of interest" description="Disordered" evidence="12">
    <location>
        <begin position="85"/>
        <end position="113"/>
    </location>
</feature>
<dbReference type="FunFam" id="2.40.30.10:FF:000007">
    <property type="entry name" value="Translation initiation factor IF-2"/>
    <property type="match status" value="1"/>
</dbReference>
<dbReference type="CDD" id="cd03702">
    <property type="entry name" value="IF2_mtIF2_II"/>
    <property type="match status" value="1"/>
</dbReference>
<dbReference type="GO" id="GO:0008270">
    <property type="term" value="F:zinc ion binding"/>
    <property type="evidence" value="ECO:0007669"/>
    <property type="project" value="UniProtKB-KW"/>
</dbReference>
<dbReference type="Pfam" id="PF11987">
    <property type="entry name" value="IF-2"/>
    <property type="match status" value="1"/>
</dbReference>
<evidence type="ECO:0000256" key="1">
    <source>
        <dbReference type="ARBA" id="ARBA00004173"/>
    </source>
</evidence>
<feature type="region of interest" description="Disordered" evidence="12">
    <location>
        <begin position="786"/>
        <end position="823"/>
    </location>
</feature>
<feature type="compositionally biased region" description="Polar residues" evidence="12">
    <location>
        <begin position="209"/>
        <end position="227"/>
    </location>
</feature>
<dbReference type="EMBL" id="JAGMWT010000001">
    <property type="protein sequence ID" value="KAH7138256.1"/>
    <property type="molecule type" value="Genomic_DNA"/>
</dbReference>
<evidence type="ECO:0000256" key="7">
    <source>
        <dbReference type="ARBA" id="ARBA00023128"/>
    </source>
</evidence>
<dbReference type="PANTHER" id="PTHR43381">
    <property type="entry name" value="TRANSLATION INITIATION FACTOR IF-2-RELATED"/>
    <property type="match status" value="1"/>
</dbReference>
<keyword evidence="5" id="KW-0648">Protein biosynthesis</keyword>
<keyword evidence="6" id="KW-0809">Transit peptide</keyword>
<dbReference type="PANTHER" id="PTHR43381:SF20">
    <property type="entry name" value="TRANSLATION INITIATION FACTOR IF-2, MITOCHONDRIAL"/>
    <property type="match status" value="1"/>
</dbReference>
<keyword evidence="8" id="KW-0342">GTP-binding</keyword>
<dbReference type="InterPro" id="IPR000795">
    <property type="entry name" value="T_Tr_GTP-bd_dom"/>
</dbReference>
<dbReference type="PROSITE" id="PS51722">
    <property type="entry name" value="G_TR_2"/>
    <property type="match status" value="1"/>
</dbReference>
<evidence type="ECO:0000256" key="2">
    <source>
        <dbReference type="ARBA" id="ARBA00007733"/>
    </source>
</evidence>
<dbReference type="Gene3D" id="3.40.50.300">
    <property type="entry name" value="P-loop containing nucleotide triphosphate hydrolases"/>
    <property type="match status" value="1"/>
</dbReference>
<proteinExistence type="inferred from homology"/>
<evidence type="ECO:0000256" key="6">
    <source>
        <dbReference type="ARBA" id="ARBA00022946"/>
    </source>
</evidence>
<protein>
    <recommendedName>
        <fullName evidence="10">Translation initiation factor IF-2, mitochondrial</fullName>
    </recommendedName>
</protein>
<sequence length="1035" mass="115011">MRRARGIRVSSTREVCVFCATRRLAITDSALFSSPAGSQRRLLNSSSKAPQYAAEAQLYKEEEQPQQRRPAPRVSQAERMRLLMDQRRPPPPPPPHPISRTSPQSAPRAYTSPRTSFIRQTFPSETARAAPQGAHGARPPAQRLDHGLFPKPGRNQSDQRYASTPNGRFRDESRSRYNINMNSRPPIADTPQFGSGNLRPRTNFPKNPMNDNLKSSDLGRFSQQTQPLKPPPVRSLGQDELTKLLQDNSTTRRAPPRFVQDVKSRKCFNCGEEGHESLYCPKMRHNRIQEAPAPSQWAPQRDYIAQHTKETFSPKEETRQAAAQLQERVVGTDIDFSDGMRRKRNQFTEEVLPSRHRNQYEEPQRRRRDDAKLKPRRRVATSRQEDEEDFDREERQRLRDIRKAAKAARKSEKVQKLSTVHIPEYVSVANLASMLKQRLDNFIRKLEDLGFEEVQHDHILNAEHAGLIAQEYNFDPIFQDDGSDGDLYPAPALPAEEYAQLPPRPPVVTIMGHVDHGKTTILDYIRKTSVAAGEFGGITQHIGAFSVSLGSGKNITFLDTPGHAAFETMRARGANVTDIVVLVVAADDSIMPQTVEAIKHAQAAKVPIIVAINKIDKQHANAEKVKLDLGGHGIEIEDFGGDVQTVLVSGKTGKGITDLEEAITLQSEVLDHRANPAAKVEGWVLEGSTKSRGRVATVLVRQGTLRIGDSLVAGNTWARVRSLRNEDGVMMKEVGPGMPVEVDGWREQPIAGDEVLQAEDEQQATSVADLRTEKLERQQLAKDMEAINQSRRLEAERREAEDAAGRAEAGSEDGATDPAVPEKKEVGPELVNFIIKGDVSGSVEAVIDSLVAIGNSEVGTRILRHGVGSPSEFDVQHAADAKGYIVNFNTAIPPHIAALAEASGVKILDSNIIYRVKENVKELLSQRLSPKISHKVVGEVDVAAIFEISIGGKKKIKIAGSKVRNGVVDKGARAKLLRKDEVIFDGVINSLKNVKKDVDQMRKDTECGIGFEGFEEFKVGDKIQCYEEIREKRYL</sequence>
<evidence type="ECO:0000259" key="13">
    <source>
        <dbReference type="PROSITE" id="PS50158"/>
    </source>
</evidence>
<dbReference type="AlphaFoldDB" id="A0A9P9IZV8"/>
<evidence type="ECO:0000256" key="9">
    <source>
        <dbReference type="ARBA" id="ARBA00025162"/>
    </source>
</evidence>
<feature type="region of interest" description="Disordered" evidence="12">
    <location>
        <begin position="126"/>
        <end position="238"/>
    </location>
</feature>
<evidence type="ECO:0000256" key="10">
    <source>
        <dbReference type="ARBA" id="ARBA00044200"/>
    </source>
</evidence>
<evidence type="ECO:0000256" key="4">
    <source>
        <dbReference type="ARBA" id="ARBA00022741"/>
    </source>
</evidence>
<dbReference type="SUPFAM" id="SSF50447">
    <property type="entry name" value="Translation proteins"/>
    <property type="match status" value="2"/>
</dbReference>
<evidence type="ECO:0000313" key="15">
    <source>
        <dbReference type="EMBL" id="KAH7138256.1"/>
    </source>
</evidence>
<feature type="compositionally biased region" description="Basic and acidic residues" evidence="12">
    <location>
        <begin position="358"/>
        <end position="373"/>
    </location>
</feature>
<dbReference type="Pfam" id="PF22042">
    <property type="entry name" value="EF-G_D2"/>
    <property type="match status" value="1"/>
</dbReference>
<dbReference type="InterPro" id="IPR015760">
    <property type="entry name" value="TIF_IF2"/>
</dbReference>
<dbReference type="GO" id="GO:0005525">
    <property type="term" value="F:GTP binding"/>
    <property type="evidence" value="ECO:0007669"/>
    <property type="project" value="UniProtKB-KW"/>
</dbReference>
<dbReference type="InterPro" id="IPR005225">
    <property type="entry name" value="Small_GTP-bd"/>
</dbReference>
<dbReference type="InterPro" id="IPR023115">
    <property type="entry name" value="TIF_IF2_dom3"/>
</dbReference>
<accession>A0A9P9IZV8</accession>
<comment type="function">
    <text evidence="9">One of the essential components for the initiation of protein synthesis. Protects formylmethionyl-tRNA from spontaneous hydrolysis and promotes its binding to the 30S ribosomal subunits. Also involved in the hydrolysis of GTP during the formation of the 70S ribosomal complex.</text>
</comment>
<dbReference type="NCBIfam" id="TIGR00231">
    <property type="entry name" value="small_GTP"/>
    <property type="match status" value="1"/>
</dbReference>
<feature type="domain" description="Tr-type G" evidence="14">
    <location>
        <begin position="503"/>
        <end position="671"/>
    </location>
</feature>
<dbReference type="PROSITE" id="PS50158">
    <property type="entry name" value="ZF_CCHC"/>
    <property type="match status" value="1"/>
</dbReference>
<keyword evidence="3 15" id="KW-0396">Initiation factor</keyword>